<dbReference type="Gene3D" id="3.10.20.90">
    <property type="entry name" value="Phosphatidylinositol 3-kinase Catalytic Subunit, Chain A, domain 1"/>
    <property type="match status" value="1"/>
</dbReference>
<dbReference type="AlphaFoldDB" id="A0A9J6CBI3"/>
<evidence type="ECO:0000256" key="2">
    <source>
        <dbReference type="ARBA" id="ARBA00022490"/>
    </source>
</evidence>
<dbReference type="Gene3D" id="1.20.1270.420">
    <property type="match status" value="1"/>
</dbReference>
<keyword evidence="2" id="KW-0963">Cytoplasm</keyword>
<evidence type="ECO:0000256" key="6">
    <source>
        <dbReference type="ARBA" id="ARBA00022777"/>
    </source>
</evidence>
<organism evidence="11 12">
    <name type="scientific">Polypedilum vanderplanki</name>
    <name type="common">Sleeping chironomid midge</name>
    <dbReference type="NCBI Taxonomy" id="319348"/>
    <lineage>
        <taxon>Eukaryota</taxon>
        <taxon>Metazoa</taxon>
        <taxon>Ecdysozoa</taxon>
        <taxon>Arthropoda</taxon>
        <taxon>Hexapoda</taxon>
        <taxon>Insecta</taxon>
        <taxon>Pterygota</taxon>
        <taxon>Neoptera</taxon>
        <taxon>Endopterygota</taxon>
        <taxon>Diptera</taxon>
        <taxon>Nematocera</taxon>
        <taxon>Chironomoidea</taxon>
        <taxon>Chironomidae</taxon>
        <taxon>Chironominae</taxon>
        <taxon>Polypedilum</taxon>
        <taxon>Polypedilum</taxon>
    </lineage>
</organism>
<dbReference type="InterPro" id="IPR017441">
    <property type="entry name" value="Protein_kinase_ATP_BS"/>
</dbReference>
<dbReference type="Gene3D" id="1.10.510.10">
    <property type="entry name" value="Transferase(Phosphotransferase) domain 1"/>
    <property type="match status" value="1"/>
</dbReference>
<dbReference type="FunFam" id="1.10.510.10:FF:000100">
    <property type="entry name" value="inhibitor of nuclear factor kappa-B kinase subunit epsilon"/>
    <property type="match status" value="1"/>
</dbReference>
<dbReference type="PANTHER" id="PTHR22969">
    <property type="entry name" value="IKB KINASE"/>
    <property type="match status" value="1"/>
</dbReference>
<dbReference type="Pfam" id="PF18396">
    <property type="entry name" value="TBK1_ULD"/>
    <property type="match status" value="1"/>
</dbReference>
<keyword evidence="12" id="KW-1185">Reference proteome</keyword>
<proteinExistence type="predicted"/>
<dbReference type="FunFam" id="3.30.200.20:FF:000106">
    <property type="entry name" value="serine/threonine-protein kinase TBK1 isoform X1"/>
    <property type="match status" value="1"/>
</dbReference>
<dbReference type="InterPro" id="IPR041087">
    <property type="entry name" value="TBK1_ULD"/>
</dbReference>
<evidence type="ECO:0000256" key="7">
    <source>
        <dbReference type="ARBA" id="ARBA00022840"/>
    </source>
</evidence>
<dbReference type="OrthoDB" id="10013850at2759"/>
<feature type="coiled-coil region" evidence="9">
    <location>
        <begin position="640"/>
        <end position="667"/>
    </location>
</feature>
<dbReference type="Pfam" id="PF00069">
    <property type="entry name" value="Pkinase"/>
    <property type="match status" value="1"/>
</dbReference>
<reference evidence="11" key="1">
    <citation type="submission" date="2021-03" db="EMBL/GenBank/DDBJ databases">
        <title>Chromosome level genome of the anhydrobiotic midge Polypedilum vanderplanki.</title>
        <authorList>
            <person name="Yoshida Y."/>
            <person name="Kikawada T."/>
            <person name="Gusev O."/>
        </authorList>
    </citation>
    <scope>NUCLEOTIDE SEQUENCE</scope>
    <source>
        <strain evidence="11">NIAS01</strain>
        <tissue evidence="11">Whole body or cell culture</tissue>
    </source>
</reference>
<comment type="caution">
    <text evidence="11">The sequence shown here is derived from an EMBL/GenBank/DDBJ whole genome shotgun (WGS) entry which is preliminary data.</text>
</comment>
<feature type="binding site" evidence="8">
    <location>
        <position position="41"/>
    </location>
    <ligand>
        <name>ATP</name>
        <dbReference type="ChEBI" id="CHEBI:30616"/>
    </ligand>
</feature>
<keyword evidence="9" id="KW-0175">Coiled coil</keyword>
<evidence type="ECO:0000256" key="3">
    <source>
        <dbReference type="ARBA" id="ARBA00022527"/>
    </source>
</evidence>
<dbReference type="Gene3D" id="3.30.200.20">
    <property type="entry name" value="Phosphorylase Kinase, domain 1"/>
    <property type="match status" value="1"/>
</dbReference>
<evidence type="ECO:0000256" key="1">
    <source>
        <dbReference type="ARBA" id="ARBA00004496"/>
    </source>
</evidence>
<dbReference type="PROSITE" id="PS00107">
    <property type="entry name" value="PROTEIN_KINASE_ATP"/>
    <property type="match status" value="1"/>
</dbReference>
<dbReference type="PROSITE" id="PS50011">
    <property type="entry name" value="PROTEIN_KINASE_DOM"/>
    <property type="match status" value="1"/>
</dbReference>
<evidence type="ECO:0000256" key="8">
    <source>
        <dbReference type="PROSITE-ProRule" id="PRU10141"/>
    </source>
</evidence>
<sequence>MSFLRGSLNYVWCTTSVLGKGATGAVFQGVNKHNGEPVAVKTFNQLSHMRPYEVQMREFEVLRKVKHDNIVKLLAIEDDQEGRGKVIVMELCTGGSLFNILDDPENTYGLAQHEFLLVLEHLTAGMKHLRDNNLVHRDLKPGNIMRYISEEGLTIYKLTDFGAARELEENQQFMSLYGTEEYLHPDMYERAVLRKSVNRSFTANVDLWSIGVTLYHIATGNLPFRPYGGRKNKETMHHITTKKLSGVISGIQTTENGPIEWSRHLPDHCQLSTGLKYLVTPLLAGLLEENQKRMWSFERFFNEVTNILNKKVIHLFYMNRASSIEVFMDSEEANTLFHFKEHVNLQTDVNPDSQLLLFDEEHMEEKVGANTSVRGYPPTTTLKPIMLFSVENNNVSLPKELELPKFPNFPAGVSVENDASLAKVACSVGHECKRRIESFSRIDMLMNAGIERLVGLLRATLNKLLEKSKNFEDIHSTIHELAETLELLVTNEIYHDEAKQIGMELNSLKDDFTRVSEPIQQLYNRFCIEDQLTREWKTSSRDIKGPSKNYSNEKAKHLVERLRDSWQHLLRDRATRSLTYNDEQFHALEKIKIAETGKRIKALLNDNVKPAIAMEAECLADWYKMAQTIYLQTQILEKDLSSYEETIFELRDRLVRIKEELKTENNDPKKNVSCMFKESSMAVRKRFEISSDVKNMLEYQKEIQSILQENAELIKMAQNIPFDDGNSIENSHL</sequence>
<dbReference type="GO" id="GO:0005524">
    <property type="term" value="F:ATP binding"/>
    <property type="evidence" value="ECO:0007669"/>
    <property type="project" value="UniProtKB-UniRule"/>
</dbReference>
<dbReference type="InterPro" id="IPR051180">
    <property type="entry name" value="IKK"/>
</dbReference>
<keyword evidence="6" id="KW-0418">Kinase</keyword>
<dbReference type="EMBL" id="JADBJN010000002">
    <property type="protein sequence ID" value="KAG5679269.1"/>
    <property type="molecule type" value="Genomic_DNA"/>
</dbReference>
<dbReference type="InterPro" id="IPR011009">
    <property type="entry name" value="Kinase-like_dom_sf"/>
</dbReference>
<evidence type="ECO:0000256" key="5">
    <source>
        <dbReference type="ARBA" id="ARBA00022741"/>
    </source>
</evidence>
<gene>
    <name evidence="11" type="ORF">PVAND_008849</name>
</gene>
<dbReference type="SUPFAM" id="SSF56112">
    <property type="entry name" value="Protein kinase-like (PK-like)"/>
    <property type="match status" value="1"/>
</dbReference>
<dbReference type="GO" id="GO:0009967">
    <property type="term" value="P:positive regulation of signal transduction"/>
    <property type="evidence" value="ECO:0007669"/>
    <property type="project" value="UniProtKB-ARBA"/>
</dbReference>
<evidence type="ECO:0000256" key="9">
    <source>
        <dbReference type="SAM" id="Coils"/>
    </source>
</evidence>
<dbReference type="Proteomes" id="UP001107558">
    <property type="component" value="Chromosome 2"/>
</dbReference>
<accession>A0A9J6CBI3</accession>
<dbReference type="InterPro" id="IPR000719">
    <property type="entry name" value="Prot_kinase_dom"/>
</dbReference>
<dbReference type="PANTHER" id="PTHR22969:SF15">
    <property type="entry name" value="FI05319P"/>
    <property type="match status" value="1"/>
</dbReference>
<dbReference type="InterPro" id="IPR041309">
    <property type="entry name" value="TBK1_CC1"/>
</dbReference>
<evidence type="ECO:0000256" key="4">
    <source>
        <dbReference type="ARBA" id="ARBA00022679"/>
    </source>
</evidence>
<dbReference type="GO" id="GO:0006950">
    <property type="term" value="P:response to stress"/>
    <property type="evidence" value="ECO:0007669"/>
    <property type="project" value="UniProtKB-ARBA"/>
</dbReference>
<dbReference type="GO" id="GO:0005737">
    <property type="term" value="C:cytoplasm"/>
    <property type="evidence" value="ECO:0007669"/>
    <property type="project" value="UniProtKB-SubCell"/>
</dbReference>
<dbReference type="GO" id="GO:0010628">
    <property type="term" value="P:positive regulation of gene expression"/>
    <property type="evidence" value="ECO:0007669"/>
    <property type="project" value="UniProtKB-ARBA"/>
</dbReference>
<keyword evidence="4" id="KW-0808">Transferase</keyword>
<feature type="domain" description="Protein kinase" evidence="10">
    <location>
        <begin position="12"/>
        <end position="317"/>
    </location>
</feature>
<name>A0A9J6CBI3_POLVA</name>
<evidence type="ECO:0000259" key="10">
    <source>
        <dbReference type="PROSITE" id="PS50011"/>
    </source>
</evidence>
<dbReference type="SMART" id="SM00220">
    <property type="entry name" value="S_TKc"/>
    <property type="match status" value="1"/>
</dbReference>
<protein>
    <recommendedName>
        <fullName evidence="10">Protein kinase domain-containing protein</fullName>
    </recommendedName>
</protein>
<dbReference type="Pfam" id="PF18394">
    <property type="entry name" value="TBK1_CCD1"/>
    <property type="match status" value="1"/>
</dbReference>
<keyword evidence="7 8" id="KW-0067">ATP-binding</keyword>
<comment type="subcellular location">
    <subcellularLocation>
        <location evidence="1">Cytoplasm</location>
    </subcellularLocation>
</comment>
<evidence type="ECO:0000313" key="11">
    <source>
        <dbReference type="EMBL" id="KAG5679269.1"/>
    </source>
</evidence>
<keyword evidence="3" id="KW-0723">Serine/threonine-protein kinase</keyword>
<dbReference type="GO" id="GO:0004674">
    <property type="term" value="F:protein serine/threonine kinase activity"/>
    <property type="evidence" value="ECO:0007669"/>
    <property type="project" value="UniProtKB-KW"/>
</dbReference>
<keyword evidence="5 8" id="KW-0547">Nucleotide-binding</keyword>
<dbReference type="CDD" id="cd12219">
    <property type="entry name" value="Ubl_TBK1_like"/>
    <property type="match status" value="1"/>
</dbReference>
<dbReference type="GO" id="GO:0045089">
    <property type="term" value="P:positive regulation of innate immune response"/>
    <property type="evidence" value="ECO:0007669"/>
    <property type="project" value="UniProtKB-ARBA"/>
</dbReference>
<evidence type="ECO:0000313" key="12">
    <source>
        <dbReference type="Proteomes" id="UP001107558"/>
    </source>
</evidence>